<dbReference type="HOGENOM" id="CLU_2380954_0_0_5"/>
<evidence type="ECO:0000313" key="1">
    <source>
        <dbReference type="EMBL" id="AJE48850.1"/>
    </source>
</evidence>
<reference evidence="1 2" key="1">
    <citation type="journal article" date="2014" name="Int. J. Syst. Evol. Microbiol.">
        <title>Celeribacter indicus sp. nov., a polycyclic aromatic hydrocarbon-degrading bacterium from deep-sea sediment and reclassification of Huaishuia halophila as Celeribacter halophilus comb. nov.</title>
        <authorList>
            <person name="Lai Q."/>
            <person name="Cao J."/>
            <person name="Yuan J."/>
            <person name="Li F."/>
            <person name="Shao Z."/>
        </authorList>
    </citation>
    <scope>NUCLEOTIDE SEQUENCE [LARGE SCALE GENOMIC DNA]</scope>
    <source>
        <strain evidence="1">P73</strain>
    </source>
</reference>
<dbReference type="STRING" id="1208324.P73_4135"/>
<evidence type="ECO:0000313" key="2">
    <source>
        <dbReference type="Proteomes" id="UP000031521"/>
    </source>
</evidence>
<dbReference type="AlphaFoldDB" id="A0A0B5E619"/>
<proteinExistence type="predicted"/>
<keyword evidence="2" id="KW-1185">Reference proteome</keyword>
<dbReference type="Proteomes" id="UP000031521">
    <property type="component" value="Chromosome"/>
</dbReference>
<sequence length="94" mass="10272">MKSTMRNDLSGGFPTIREVEEDIFSRCDVEMDRRGAARDIRQILKANRPVRTLRPRPRAGEGILAAGSAAFRNFIGANTAFFTGGLGRIFGAGN</sequence>
<dbReference type="RefSeq" id="WP_043871050.1">
    <property type="nucleotide sequence ID" value="NZ_CP004393.1"/>
</dbReference>
<organism evidence="1 2">
    <name type="scientific">Celeribacter indicus</name>
    <dbReference type="NCBI Taxonomy" id="1208324"/>
    <lineage>
        <taxon>Bacteria</taxon>
        <taxon>Pseudomonadati</taxon>
        <taxon>Pseudomonadota</taxon>
        <taxon>Alphaproteobacteria</taxon>
        <taxon>Rhodobacterales</taxon>
        <taxon>Roseobacteraceae</taxon>
        <taxon>Celeribacter</taxon>
    </lineage>
</organism>
<accession>A0A0B5E619</accession>
<name>A0A0B5E619_9RHOB</name>
<gene>
    <name evidence="1" type="ORF">P73_4135</name>
</gene>
<dbReference type="KEGG" id="cid:P73_4135"/>
<dbReference type="EMBL" id="CP004393">
    <property type="protein sequence ID" value="AJE48850.1"/>
    <property type="molecule type" value="Genomic_DNA"/>
</dbReference>
<protein>
    <submittedName>
        <fullName evidence="1">Uncharacterized protein</fullName>
    </submittedName>
</protein>